<accession>A0A5B8Y8K6</accession>
<keyword evidence="3" id="KW-0472">Membrane</keyword>
<evidence type="ECO:0000256" key="1">
    <source>
        <dbReference type="ARBA" id="ARBA00022679"/>
    </source>
</evidence>
<accession>A0A4Y6PWQ8</accession>
<dbReference type="Proteomes" id="UP000315995">
    <property type="component" value="Chromosome"/>
</dbReference>
<comment type="similarity">
    <text evidence="2">Belongs to the CDP-alcohol phosphatidyltransferase class-I family.</text>
</comment>
<feature type="transmembrane region" description="Helical" evidence="3">
    <location>
        <begin position="144"/>
        <end position="163"/>
    </location>
</feature>
<gene>
    <name evidence="4" type="ORF">FIV42_19095</name>
</gene>
<dbReference type="InterPro" id="IPR048254">
    <property type="entry name" value="CDP_ALCOHOL_P_TRANSF_CS"/>
</dbReference>
<keyword evidence="3" id="KW-0812">Transmembrane</keyword>
<dbReference type="InterPro" id="IPR000462">
    <property type="entry name" value="CDP-OH_P_trans"/>
</dbReference>
<dbReference type="Gene3D" id="1.20.120.1760">
    <property type="match status" value="1"/>
</dbReference>
<keyword evidence="3" id="KW-1133">Transmembrane helix</keyword>
<dbReference type="GO" id="GO:0016020">
    <property type="term" value="C:membrane"/>
    <property type="evidence" value="ECO:0007669"/>
    <property type="project" value="InterPro"/>
</dbReference>
<sequence length="305" mass="34025">MSFRKQYRQALAFKDMDVEEPIDVRFHRPLAALVTVAALSTPVTPNQITISSLVAGWTGSFFLYQAFFGELWRQMGLDRPLLFVLAGFFLFASVILDCADGQLARARGGGSRVGRILDGFVDALVLLPAYVILGFGILQEFGQLWIWIAAVAGFSTWARTIVYDKMKRLYLARTNPSGGEASGIETPEEVRADYERAKRDGSLLERFLLLVYLGYLTVQDRLASGETHDDTRGRTLEEIAAFRQQHRGTMRLCSWMGLGTHMLLIYTSIAAAAIHLEVLIWGQAVLASVFNVLLAIVLVRGRKMQ</sequence>
<dbReference type="PROSITE" id="PS00379">
    <property type="entry name" value="CDP_ALCOHOL_P_TRANSF"/>
    <property type="match status" value="1"/>
</dbReference>
<feature type="transmembrane region" description="Helical" evidence="3">
    <location>
        <begin position="80"/>
        <end position="99"/>
    </location>
</feature>
<feature type="transmembrane region" description="Helical" evidence="3">
    <location>
        <begin position="48"/>
        <end position="68"/>
    </location>
</feature>
<name>A0A4Y6PWQ8_PERCE</name>
<dbReference type="InterPro" id="IPR043130">
    <property type="entry name" value="CDP-OH_PTrfase_TM_dom"/>
</dbReference>
<dbReference type="AlphaFoldDB" id="A0A4Y6PWQ8"/>
<dbReference type="EMBL" id="CP041186">
    <property type="protein sequence ID" value="QDG52772.1"/>
    <property type="molecule type" value="Genomic_DNA"/>
</dbReference>
<dbReference type="GO" id="GO:0008654">
    <property type="term" value="P:phospholipid biosynthetic process"/>
    <property type="evidence" value="ECO:0007669"/>
    <property type="project" value="InterPro"/>
</dbReference>
<evidence type="ECO:0000313" key="4">
    <source>
        <dbReference type="EMBL" id="QDG52772.1"/>
    </source>
</evidence>
<dbReference type="GO" id="GO:0016780">
    <property type="term" value="F:phosphotransferase activity, for other substituted phosphate groups"/>
    <property type="evidence" value="ECO:0007669"/>
    <property type="project" value="InterPro"/>
</dbReference>
<dbReference type="Pfam" id="PF01066">
    <property type="entry name" value="CDP-OH_P_transf"/>
    <property type="match status" value="1"/>
</dbReference>
<organism evidence="4 5">
    <name type="scientific">Persicimonas caeni</name>
    <dbReference type="NCBI Taxonomy" id="2292766"/>
    <lineage>
        <taxon>Bacteria</taxon>
        <taxon>Deltaproteobacteria</taxon>
        <taxon>Bradymonadales</taxon>
        <taxon>Bradymonadaceae</taxon>
        <taxon>Persicimonas</taxon>
    </lineage>
</organism>
<keyword evidence="5" id="KW-1185">Reference proteome</keyword>
<evidence type="ECO:0000256" key="2">
    <source>
        <dbReference type="RuleBase" id="RU003750"/>
    </source>
</evidence>
<feature type="transmembrane region" description="Helical" evidence="3">
    <location>
        <begin position="120"/>
        <end position="138"/>
    </location>
</feature>
<feature type="transmembrane region" description="Helical" evidence="3">
    <location>
        <begin position="280"/>
        <end position="299"/>
    </location>
</feature>
<reference evidence="4 5" key="1">
    <citation type="submission" date="2019-06" db="EMBL/GenBank/DDBJ databases">
        <title>Persicimonas caeni gen. nov., sp. nov., a predatory bacterium isolated from solar saltern.</title>
        <authorList>
            <person name="Wang S."/>
        </authorList>
    </citation>
    <scope>NUCLEOTIDE SEQUENCE [LARGE SCALE GENOMIC DNA]</scope>
    <source>
        <strain evidence="4 5">YN101</strain>
    </source>
</reference>
<protein>
    <submittedName>
        <fullName evidence="4">CDP-alcohol phosphatidyltransferase family protein</fullName>
    </submittedName>
</protein>
<feature type="transmembrane region" description="Helical" evidence="3">
    <location>
        <begin position="252"/>
        <end position="274"/>
    </location>
</feature>
<evidence type="ECO:0000313" key="5">
    <source>
        <dbReference type="Proteomes" id="UP000315995"/>
    </source>
</evidence>
<dbReference type="RefSeq" id="WP_141199235.1">
    <property type="nucleotide sequence ID" value="NZ_CP041186.1"/>
</dbReference>
<proteinExistence type="inferred from homology"/>
<keyword evidence="1 2" id="KW-0808">Transferase</keyword>
<dbReference type="OrthoDB" id="9785831at2"/>
<evidence type="ECO:0000256" key="3">
    <source>
        <dbReference type="SAM" id="Phobius"/>
    </source>
</evidence>